<dbReference type="GO" id="GO:0015888">
    <property type="term" value="P:thiamine transport"/>
    <property type="evidence" value="ECO:0007669"/>
    <property type="project" value="InterPro"/>
</dbReference>
<keyword evidence="1" id="KW-0732">Signal</keyword>
<dbReference type="InterPro" id="IPR005948">
    <property type="entry name" value="ThiB-like"/>
</dbReference>
<evidence type="ECO:0000256" key="2">
    <source>
        <dbReference type="SAM" id="MobiDB-lite"/>
    </source>
</evidence>
<dbReference type="Gene3D" id="3.40.190.10">
    <property type="entry name" value="Periplasmic binding protein-like II"/>
    <property type="match status" value="2"/>
</dbReference>
<dbReference type="PANTHER" id="PTHR30006">
    <property type="entry name" value="THIAMINE-BINDING PERIPLASMIC PROTEIN-RELATED"/>
    <property type="match status" value="1"/>
</dbReference>
<dbReference type="PROSITE" id="PS51257">
    <property type="entry name" value="PROKAR_LIPOPROTEIN"/>
    <property type="match status" value="1"/>
</dbReference>
<dbReference type="NCBIfam" id="TIGR01254">
    <property type="entry name" value="sfuA"/>
    <property type="match status" value="1"/>
</dbReference>
<name>A0A4D6HL29_9EURY</name>
<dbReference type="GO" id="GO:0030975">
    <property type="term" value="F:thiamine binding"/>
    <property type="evidence" value="ECO:0007669"/>
    <property type="project" value="InterPro"/>
</dbReference>
<gene>
    <name evidence="3" type="ORF">DV706_06770</name>
</gene>
<dbReference type="RefSeq" id="WP_006065385.1">
    <property type="nucleotide sequence ID" value="NZ_CP031305.1"/>
</dbReference>
<evidence type="ECO:0000256" key="1">
    <source>
        <dbReference type="ARBA" id="ARBA00022729"/>
    </source>
</evidence>
<sequence>MDRRTVVRTVGTAGVSAVASLAGCLTRNGDDEPPNGPEDGDPEPDEPAYDGTLRIATYRSMVTGPNPAGPWLEEAFLETYPDADLEWVVPERGVEHYVRRGEYGAEIDVDVLLGFTVGDLARIDDSPGEGALLRELNLDRIDRSERLRDELEWGDPHNRALAYDTGYVSLVYDETVVDAPETFDDLLEPASAETLLVQHPTHSMPGQAFLLWTIDAMGVENALEYWEELVANGVEIRDSWSDAYYNAYLDEHRPMVVSYSTDPVFAAVEERDPERHQVAFLNEQGYAVPEGMGIFDATMESDLAYAFLEFLLSDAVQPELARRNVQFPAVDDVGPRPLFEEAAREPPASVATSYTELRGQIDEWLTGWTDRFEAERTDAT</sequence>
<dbReference type="Proteomes" id="UP000296822">
    <property type="component" value="Chromosome"/>
</dbReference>
<accession>A0A4D6HL29</accession>
<protein>
    <submittedName>
        <fullName evidence="3">Thiamine ABC transporter substrate-binding protein</fullName>
    </submittedName>
</protein>
<dbReference type="SUPFAM" id="SSF53850">
    <property type="entry name" value="Periplasmic binding protein-like II"/>
    <property type="match status" value="1"/>
</dbReference>
<dbReference type="EMBL" id="CP031305">
    <property type="protein sequence ID" value="QCC54215.1"/>
    <property type="molecule type" value="Genomic_DNA"/>
</dbReference>
<dbReference type="GeneID" id="39850947"/>
<reference evidence="3 4" key="1">
    <citation type="journal article" date="2019" name="Nat. Commun.">
        <title>A new type of DNA phosphorothioation-based antiviral system in archaea.</title>
        <authorList>
            <person name="Xiong L."/>
            <person name="Liu S."/>
            <person name="Chen S."/>
            <person name="Xiao Y."/>
            <person name="Zhu B."/>
            <person name="Gao Y."/>
            <person name="Zhang Y."/>
            <person name="Chen B."/>
            <person name="Luo J."/>
            <person name="Deng Z."/>
            <person name="Chen X."/>
            <person name="Wang L."/>
            <person name="Chen S."/>
        </authorList>
    </citation>
    <scope>NUCLEOTIDE SEQUENCE [LARGE SCALE GENOMIC DNA]</scope>
    <source>
        <strain evidence="3 4">JCM 10635</strain>
    </source>
</reference>
<proteinExistence type="predicted"/>
<dbReference type="Pfam" id="PF13343">
    <property type="entry name" value="SBP_bac_6"/>
    <property type="match status" value="1"/>
</dbReference>
<organism evidence="3 4">
    <name type="scientific">Natronorubrum bangense</name>
    <dbReference type="NCBI Taxonomy" id="61858"/>
    <lineage>
        <taxon>Archaea</taxon>
        <taxon>Methanobacteriati</taxon>
        <taxon>Methanobacteriota</taxon>
        <taxon>Stenosarchaea group</taxon>
        <taxon>Halobacteria</taxon>
        <taxon>Halobacteriales</taxon>
        <taxon>Natrialbaceae</taxon>
        <taxon>Natronorubrum</taxon>
    </lineage>
</organism>
<feature type="compositionally biased region" description="Acidic residues" evidence="2">
    <location>
        <begin position="38"/>
        <end position="48"/>
    </location>
</feature>
<evidence type="ECO:0000313" key="4">
    <source>
        <dbReference type="Proteomes" id="UP000296822"/>
    </source>
</evidence>
<feature type="region of interest" description="Disordered" evidence="2">
    <location>
        <begin position="25"/>
        <end position="48"/>
    </location>
</feature>
<evidence type="ECO:0000313" key="3">
    <source>
        <dbReference type="EMBL" id="QCC54215.1"/>
    </source>
</evidence>
<dbReference type="AlphaFoldDB" id="A0A4D6HL29"/>
<dbReference type="KEGG" id="nbg:DV706_06770"/>
<dbReference type="PANTHER" id="PTHR30006:SF2">
    <property type="entry name" value="ABC TRANSPORTER SUBSTRATE-BINDING PROTEIN"/>
    <property type="match status" value="1"/>
</dbReference>